<name>A0A4C1STD3_EUMVA</name>
<reference evidence="2 3" key="1">
    <citation type="journal article" date="2019" name="Commun. Biol.">
        <title>The bagworm genome reveals a unique fibroin gene that provides high tensile strength.</title>
        <authorList>
            <person name="Kono N."/>
            <person name="Nakamura H."/>
            <person name="Ohtoshi R."/>
            <person name="Tomita M."/>
            <person name="Numata K."/>
            <person name="Arakawa K."/>
        </authorList>
    </citation>
    <scope>NUCLEOTIDE SEQUENCE [LARGE SCALE GENOMIC DNA]</scope>
</reference>
<organism evidence="2 3">
    <name type="scientific">Eumeta variegata</name>
    <name type="common">Bagworm moth</name>
    <name type="synonym">Eumeta japonica</name>
    <dbReference type="NCBI Taxonomy" id="151549"/>
    <lineage>
        <taxon>Eukaryota</taxon>
        <taxon>Metazoa</taxon>
        <taxon>Ecdysozoa</taxon>
        <taxon>Arthropoda</taxon>
        <taxon>Hexapoda</taxon>
        <taxon>Insecta</taxon>
        <taxon>Pterygota</taxon>
        <taxon>Neoptera</taxon>
        <taxon>Endopterygota</taxon>
        <taxon>Lepidoptera</taxon>
        <taxon>Glossata</taxon>
        <taxon>Ditrysia</taxon>
        <taxon>Tineoidea</taxon>
        <taxon>Psychidae</taxon>
        <taxon>Oiketicinae</taxon>
        <taxon>Eumeta</taxon>
    </lineage>
</organism>
<dbReference type="Proteomes" id="UP000299102">
    <property type="component" value="Unassembled WGS sequence"/>
</dbReference>
<feature type="region of interest" description="Disordered" evidence="1">
    <location>
        <begin position="54"/>
        <end position="73"/>
    </location>
</feature>
<accession>A0A4C1STD3</accession>
<protein>
    <submittedName>
        <fullName evidence="2">Uncharacterized protein</fullName>
    </submittedName>
</protein>
<proteinExistence type="predicted"/>
<evidence type="ECO:0000313" key="2">
    <source>
        <dbReference type="EMBL" id="GBP05176.1"/>
    </source>
</evidence>
<gene>
    <name evidence="2" type="ORF">EVAR_3483_1</name>
</gene>
<evidence type="ECO:0000256" key="1">
    <source>
        <dbReference type="SAM" id="MobiDB-lite"/>
    </source>
</evidence>
<dbReference type="AlphaFoldDB" id="A0A4C1STD3"/>
<comment type="caution">
    <text evidence="2">The sequence shown here is derived from an EMBL/GenBank/DDBJ whole genome shotgun (WGS) entry which is preliminary data.</text>
</comment>
<sequence length="113" mass="12294">MDKGESQVGDGRALAELRHSPCVQCDFRLCEEARSAVGPEAAVVRSEVVRSDGGRSVRGRSLCGRKKSGATVSPGLSRPYIKVKFEEHESMHNSGRRLVFGQQTVGFAPESLY</sequence>
<evidence type="ECO:0000313" key="3">
    <source>
        <dbReference type="Proteomes" id="UP000299102"/>
    </source>
</evidence>
<keyword evidence="3" id="KW-1185">Reference proteome</keyword>
<dbReference type="EMBL" id="BGZK01000016">
    <property type="protein sequence ID" value="GBP05176.1"/>
    <property type="molecule type" value="Genomic_DNA"/>
</dbReference>